<keyword evidence="2" id="KW-1133">Transmembrane helix</keyword>
<evidence type="ECO:0000256" key="2">
    <source>
        <dbReference type="SAM" id="Phobius"/>
    </source>
</evidence>
<gene>
    <name evidence="3" type="ORF">VRLFYP33_02217</name>
</gene>
<feature type="compositionally biased region" description="Basic and acidic residues" evidence="1">
    <location>
        <begin position="30"/>
        <end position="51"/>
    </location>
</feature>
<name>A0A6N3F9K2_9FIRM</name>
<accession>A0A6N3F9K2</accession>
<feature type="transmembrane region" description="Helical" evidence="2">
    <location>
        <begin position="86"/>
        <end position="119"/>
    </location>
</feature>
<keyword evidence="2" id="KW-0812">Transmembrane</keyword>
<proteinExistence type="predicted"/>
<evidence type="ECO:0008006" key="4">
    <source>
        <dbReference type="Google" id="ProtNLM"/>
    </source>
</evidence>
<dbReference type="EMBL" id="CACRUX010000097">
    <property type="protein sequence ID" value="VYU48563.1"/>
    <property type="molecule type" value="Genomic_DNA"/>
</dbReference>
<reference evidence="3" key="1">
    <citation type="submission" date="2019-11" db="EMBL/GenBank/DDBJ databases">
        <authorList>
            <person name="Feng L."/>
        </authorList>
    </citation>
    <scope>NUCLEOTIDE SEQUENCE</scope>
    <source>
        <strain evidence="3">VrattiLFYP33</strain>
    </source>
</reference>
<keyword evidence="2" id="KW-0472">Membrane</keyword>
<protein>
    <recommendedName>
        <fullName evidence="4">DUF4229 domain-containing protein</fullName>
    </recommendedName>
</protein>
<feature type="region of interest" description="Disordered" evidence="1">
    <location>
        <begin position="1"/>
        <end position="51"/>
    </location>
</feature>
<dbReference type="AlphaFoldDB" id="A0A6N3F9K2"/>
<evidence type="ECO:0000256" key="1">
    <source>
        <dbReference type="SAM" id="MobiDB-lite"/>
    </source>
</evidence>
<organism evidence="3">
    <name type="scientific">Veillonella ratti</name>
    <dbReference type="NCBI Taxonomy" id="103892"/>
    <lineage>
        <taxon>Bacteria</taxon>
        <taxon>Bacillati</taxon>
        <taxon>Bacillota</taxon>
        <taxon>Negativicutes</taxon>
        <taxon>Veillonellales</taxon>
        <taxon>Veillonellaceae</taxon>
        <taxon>Veillonella</taxon>
    </lineage>
</organism>
<dbReference type="RefSeq" id="WP_021842115.1">
    <property type="nucleotide sequence ID" value="NZ_CACRUX010000097.1"/>
</dbReference>
<evidence type="ECO:0000313" key="3">
    <source>
        <dbReference type="EMBL" id="VYU48563.1"/>
    </source>
</evidence>
<sequence length="123" mass="13850">MEDKQSYDSKQTSVLSEEERRAFDGVTIDETGREQSEEDIRRENRAKTHEMSDGTGFNDYFQQTIPGVKVFTFSSVGWKGKLIMAALVVVLFSVLTFFGGLFLIGFIVLGLGVGIWALLRKLF</sequence>